<evidence type="ECO:0000259" key="2">
    <source>
        <dbReference type="Pfam" id="PF02129"/>
    </source>
</evidence>
<feature type="domain" description="Xaa-Pro dipeptidyl-peptidase-like" evidence="2">
    <location>
        <begin position="68"/>
        <end position="193"/>
    </location>
</feature>
<dbReference type="InterPro" id="IPR029058">
    <property type="entry name" value="AB_hydrolase_fold"/>
</dbReference>
<organism evidence="3 4">
    <name type="scientific">Chengkuizengella axinellae</name>
    <dbReference type="NCBI Taxonomy" id="3064388"/>
    <lineage>
        <taxon>Bacteria</taxon>
        <taxon>Bacillati</taxon>
        <taxon>Bacillota</taxon>
        <taxon>Bacilli</taxon>
        <taxon>Bacillales</taxon>
        <taxon>Paenibacillaceae</taxon>
        <taxon>Chengkuizengella</taxon>
    </lineage>
</organism>
<dbReference type="SUPFAM" id="SSF53474">
    <property type="entry name" value="alpha/beta-Hydrolases"/>
    <property type="match status" value="1"/>
</dbReference>
<sequence>MMKVVGIVLFLMIGLIGFICLFIAINVGWKLSHPKKQHVTDSPHRHHFDYEDVEFLSRDKTTKLRGWYLPTTKEQEKMTIIFIHGYTKNREQDNFPFLTLAHSLVGAGYNVLLFDMRNSGESSGSLTTLGQCEKEDVLGAVDWVKQHSNTKIGLLGVSMGASTAIQAAAAEPSIIALVADSPYHDLKEYLQSNLSKWSNLPNFLFTPLIMNILGPVTGIKPEKVTPIKSVDAVYPRPILFIHSIRDESVPYKGSEAMYNKHRDRFEFWKTTSEGHVLSYQEDPIKYTQKVISFFSNI</sequence>
<evidence type="ECO:0000256" key="1">
    <source>
        <dbReference type="SAM" id="Phobius"/>
    </source>
</evidence>
<reference evidence="3 4" key="1">
    <citation type="submission" date="2023-08" db="EMBL/GenBank/DDBJ databases">
        <authorList>
            <person name="Park J.-S."/>
        </authorList>
    </citation>
    <scope>NUCLEOTIDE SEQUENCE [LARGE SCALE GENOMIC DNA]</scope>
    <source>
        <strain evidence="3 4">2205SS18-9</strain>
    </source>
</reference>
<dbReference type="Proteomes" id="UP001231941">
    <property type="component" value="Unassembled WGS sequence"/>
</dbReference>
<protein>
    <submittedName>
        <fullName evidence="3">Alpha/beta fold hydrolase</fullName>
    </submittedName>
</protein>
<keyword evidence="3" id="KW-0378">Hydrolase</keyword>
<feature type="transmembrane region" description="Helical" evidence="1">
    <location>
        <begin position="6"/>
        <end position="29"/>
    </location>
</feature>
<dbReference type="Pfam" id="PF02129">
    <property type="entry name" value="Peptidase_S15"/>
    <property type="match status" value="1"/>
</dbReference>
<keyword evidence="4" id="KW-1185">Reference proteome</keyword>
<comment type="caution">
    <text evidence="3">The sequence shown here is derived from an EMBL/GenBank/DDBJ whole genome shotgun (WGS) entry which is preliminary data.</text>
</comment>
<keyword evidence="1" id="KW-0812">Transmembrane</keyword>
<evidence type="ECO:0000313" key="4">
    <source>
        <dbReference type="Proteomes" id="UP001231941"/>
    </source>
</evidence>
<keyword evidence="1" id="KW-0472">Membrane</keyword>
<gene>
    <name evidence="3" type="ORF">Q5Y73_04175</name>
</gene>
<name>A0ABT9IVC5_9BACL</name>
<dbReference type="PANTHER" id="PTHR43358:SF4">
    <property type="entry name" value="ALPHA_BETA HYDROLASE FOLD-1 DOMAIN-CONTAINING PROTEIN"/>
    <property type="match status" value="1"/>
</dbReference>
<dbReference type="PANTHER" id="PTHR43358">
    <property type="entry name" value="ALPHA/BETA-HYDROLASE"/>
    <property type="match status" value="1"/>
</dbReference>
<dbReference type="InterPro" id="IPR000383">
    <property type="entry name" value="Xaa-Pro-like_dom"/>
</dbReference>
<accession>A0ABT9IVC5</accession>
<dbReference type="GO" id="GO:0016787">
    <property type="term" value="F:hydrolase activity"/>
    <property type="evidence" value="ECO:0007669"/>
    <property type="project" value="UniProtKB-KW"/>
</dbReference>
<dbReference type="EMBL" id="JAVAMP010000001">
    <property type="protein sequence ID" value="MDP5273288.1"/>
    <property type="molecule type" value="Genomic_DNA"/>
</dbReference>
<evidence type="ECO:0000313" key="3">
    <source>
        <dbReference type="EMBL" id="MDP5273288.1"/>
    </source>
</evidence>
<proteinExistence type="predicted"/>
<keyword evidence="1" id="KW-1133">Transmembrane helix</keyword>
<dbReference type="RefSeq" id="WP_305990570.1">
    <property type="nucleotide sequence ID" value="NZ_JAVAMP010000001.1"/>
</dbReference>
<dbReference type="Gene3D" id="3.40.50.1820">
    <property type="entry name" value="alpha/beta hydrolase"/>
    <property type="match status" value="1"/>
</dbReference>
<dbReference type="InterPro" id="IPR052920">
    <property type="entry name" value="DNA-binding_regulatory"/>
</dbReference>